<evidence type="ECO:0000313" key="3">
    <source>
        <dbReference type="EMBL" id="KAG9684512.1"/>
    </source>
</evidence>
<dbReference type="Proteomes" id="UP000779574">
    <property type="component" value="Unassembled WGS sequence"/>
</dbReference>
<dbReference type="AlphaFoldDB" id="A0A9P8E9Z8"/>
<evidence type="ECO:0000256" key="2">
    <source>
        <dbReference type="SAM" id="MobiDB-lite"/>
    </source>
</evidence>
<feature type="region of interest" description="Disordered" evidence="2">
    <location>
        <begin position="243"/>
        <end position="263"/>
    </location>
</feature>
<feature type="non-terminal residue" evidence="3">
    <location>
        <position position="482"/>
    </location>
</feature>
<sequence>MEYIIKTFTCVVQHTHDADDIVRNATALLNGSSDAVNISHHDRLGVLDFPNTVIQNANVAATTSLSKAELLERATSSPSTLNAGEIDLLKRRYWLGLTREQMTPSFSSAAKRNLYSLSQEQLQQATDQLKKVRAMLYDVNEEDALWNAEMEDWRRMMDASKQRKKQEVESRLPTAQPWVKRLWDEDQAEKNWGYAVFRDPIAANEEYEVRKDAALMNAREAIGCGDTIGARWRLQYLDQPDNPLISQSQDNHTASERPQSTSSVNILAIGKDKIFSDGNTSRPKELLVDYNKIDQAETMSEDEDKRDKGKTSELEARFHVLRQHFRRVRDHTPARQSTALCPQTNRNELQDGILRNVFLVINQQCVDSLFSQTAIVDDMWVYAVDPDFTPPTDTAAVQTLSNQYRGYLRVRLQQLVNNFFDARRFHADELSMEALWRAAQVSRNQAFVSVKESEQHLWTFNRFVGSALRPEGVARPTVKLLY</sequence>
<organism evidence="3 4">
    <name type="scientific">Aureobasidium melanogenum</name>
    <name type="common">Aureobasidium pullulans var. melanogenum</name>
    <dbReference type="NCBI Taxonomy" id="46634"/>
    <lineage>
        <taxon>Eukaryota</taxon>
        <taxon>Fungi</taxon>
        <taxon>Dikarya</taxon>
        <taxon>Ascomycota</taxon>
        <taxon>Pezizomycotina</taxon>
        <taxon>Dothideomycetes</taxon>
        <taxon>Dothideomycetidae</taxon>
        <taxon>Dothideales</taxon>
        <taxon>Saccotheciaceae</taxon>
        <taxon>Aureobasidium</taxon>
    </lineage>
</organism>
<name>A0A9P8E9Z8_AURME</name>
<keyword evidence="1" id="KW-0175">Coiled coil</keyword>
<feature type="coiled-coil region" evidence="1">
    <location>
        <begin position="115"/>
        <end position="142"/>
    </location>
</feature>
<dbReference type="OrthoDB" id="4777915at2759"/>
<evidence type="ECO:0000256" key="1">
    <source>
        <dbReference type="SAM" id="Coils"/>
    </source>
</evidence>
<dbReference type="EMBL" id="JAHFXF010000633">
    <property type="protein sequence ID" value="KAG9684512.1"/>
    <property type="molecule type" value="Genomic_DNA"/>
</dbReference>
<comment type="caution">
    <text evidence="3">The sequence shown here is derived from an EMBL/GenBank/DDBJ whole genome shotgun (WGS) entry which is preliminary data.</text>
</comment>
<proteinExistence type="predicted"/>
<feature type="compositionally biased region" description="Polar residues" evidence="2">
    <location>
        <begin position="244"/>
        <end position="263"/>
    </location>
</feature>
<reference evidence="3" key="1">
    <citation type="journal article" date="2021" name="J Fungi (Basel)">
        <title>Virulence traits and population genomics of the black yeast Aureobasidium melanogenum.</title>
        <authorList>
            <person name="Cernosa A."/>
            <person name="Sun X."/>
            <person name="Gostincar C."/>
            <person name="Fang C."/>
            <person name="Gunde-Cimerman N."/>
            <person name="Song Z."/>
        </authorList>
    </citation>
    <scope>NUCLEOTIDE SEQUENCE</scope>
    <source>
        <strain evidence="3">EXF-9911</strain>
    </source>
</reference>
<protein>
    <submittedName>
        <fullName evidence="3">Uncharacterized protein</fullName>
    </submittedName>
</protein>
<gene>
    <name evidence="3" type="ORF">KCU76_g12368</name>
</gene>
<reference evidence="3" key="2">
    <citation type="submission" date="2021-08" db="EMBL/GenBank/DDBJ databases">
        <authorList>
            <person name="Gostincar C."/>
            <person name="Sun X."/>
            <person name="Song Z."/>
            <person name="Gunde-Cimerman N."/>
        </authorList>
    </citation>
    <scope>NUCLEOTIDE SEQUENCE</scope>
    <source>
        <strain evidence="3">EXF-9911</strain>
    </source>
</reference>
<evidence type="ECO:0000313" key="4">
    <source>
        <dbReference type="Proteomes" id="UP000779574"/>
    </source>
</evidence>
<accession>A0A9P8E9Z8</accession>